<dbReference type="GO" id="GO:0016791">
    <property type="term" value="F:phosphatase activity"/>
    <property type="evidence" value="ECO:0007669"/>
    <property type="project" value="TreeGrafter"/>
</dbReference>
<organism evidence="2 3">
    <name type="scientific">Bradymonas sediminis</name>
    <dbReference type="NCBI Taxonomy" id="1548548"/>
    <lineage>
        <taxon>Bacteria</taxon>
        <taxon>Deltaproteobacteria</taxon>
        <taxon>Bradymonadales</taxon>
        <taxon>Bradymonadaceae</taxon>
        <taxon>Bradymonas</taxon>
    </lineage>
</organism>
<keyword evidence="3" id="KW-1185">Reference proteome</keyword>
<dbReference type="RefSeq" id="WP_111333678.1">
    <property type="nucleotide sequence ID" value="NZ_CP030032.1"/>
</dbReference>
<dbReference type="OrthoDB" id="9813918at2"/>
<dbReference type="InterPro" id="IPR050126">
    <property type="entry name" value="Ap4A_hydrolase"/>
</dbReference>
<dbReference type="EMBL" id="CP030032">
    <property type="protein sequence ID" value="AWV89293.1"/>
    <property type="molecule type" value="Genomic_DNA"/>
</dbReference>
<reference evidence="2 3" key="1">
    <citation type="submission" date="2018-06" db="EMBL/GenBank/DDBJ databases">
        <title>Lujinxingia sediminis gen. nov. sp. nov., a new facultative anaerobic member of the class Deltaproteobacteria, and proposal of Lujinxingaceae fam. nov.</title>
        <authorList>
            <person name="Guo L.-Y."/>
            <person name="Li C.-M."/>
            <person name="Wang S."/>
            <person name="Du Z.-J."/>
        </authorList>
    </citation>
    <scope>NUCLEOTIDE SEQUENCE [LARGE SCALE GENOMIC DNA]</scope>
    <source>
        <strain evidence="2 3">FA350</strain>
    </source>
</reference>
<dbReference type="Pfam" id="PF12850">
    <property type="entry name" value="Metallophos_2"/>
    <property type="match status" value="1"/>
</dbReference>
<dbReference type="PANTHER" id="PTHR42850:SF2">
    <property type="entry name" value="BLL5683 PROTEIN"/>
    <property type="match status" value="1"/>
</dbReference>
<dbReference type="Gene3D" id="3.60.21.10">
    <property type="match status" value="1"/>
</dbReference>
<dbReference type="GO" id="GO:0005737">
    <property type="term" value="C:cytoplasm"/>
    <property type="evidence" value="ECO:0007669"/>
    <property type="project" value="TreeGrafter"/>
</dbReference>
<evidence type="ECO:0000313" key="2">
    <source>
        <dbReference type="EMBL" id="AWV89293.1"/>
    </source>
</evidence>
<dbReference type="InterPro" id="IPR024654">
    <property type="entry name" value="Calcineurin-like_PHP_lpxH"/>
</dbReference>
<accession>A0A2Z4FK17</accession>
<dbReference type="Proteomes" id="UP000249799">
    <property type="component" value="Chromosome"/>
</dbReference>
<dbReference type="PANTHER" id="PTHR42850">
    <property type="entry name" value="METALLOPHOSPHOESTERASE"/>
    <property type="match status" value="1"/>
</dbReference>
<gene>
    <name evidence="2" type="ORF">DN745_08060</name>
</gene>
<evidence type="ECO:0000256" key="1">
    <source>
        <dbReference type="ARBA" id="ARBA00008950"/>
    </source>
</evidence>
<evidence type="ECO:0000313" key="3">
    <source>
        <dbReference type="Proteomes" id="UP000249799"/>
    </source>
</evidence>
<comment type="similarity">
    <text evidence="1">Belongs to the metallophosphoesterase superfamily. YfcE family.</text>
</comment>
<dbReference type="AlphaFoldDB" id="A0A2Z4FK17"/>
<dbReference type="InterPro" id="IPR029052">
    <property type="entry name" value="Metallo-depent_PP-like"/>
</dbReference>
<proteinExistence type="inferred from homology"/>
<protein>
    <submittedName>
        <fullName evidence="2">Uncharacterized protein</fullName>
    </submittedName>
</protein>
<dbReference type="KEGG" id="bsed:DN745_08060"/>
<sequence>MTVRVAVLSDIHANPFALAAVVDDIARQNVDEVIVGGDMVGRGPLGSEVVARIQDLGWPGVRGNHEDYTLNFRRQNVEPDWLTAREWAASRWMAAELLPDQIDFIDTLPFTLAASGDASLRVFHGSPDSHCEGLGVWTDNAIIESHFNKIEESVLVCGHTHRPMVRETPGGLVVNVGSVGLPFNGDPRAQYAIFTQKRDHWEVELRQVDYDREAFLKTYKTTGFMDAGGVTAELLTHEIRHARPFLVPFIKWSEATGREPADMDAMPEFLEVFRPGMSKRDFIKMITPG</sequence>
<name>A0A2Z4FK17_9DELT</name>
<dbReference type="SUPFAM" id="SSF56300">
    <property type="entry name" value="Metallo-dependent phosphatases"/>
    <property type="match status" value="1"/>
</dbReference>